<reference evidence="1" key="1">
    <citation type="submission" date="2020-05" db="EMBL/GenBank/DDBJ databases">
        <authorList>
            <person name="Chiriac C."/>
            <person name="Salcher M."/>
            <person name="Ghai R."/>
            <person name="Kavagutti S V."/>
        </authorList>
    </citation>
    <scope>NUCLEOTIDE SEQUENCE</scope>
</reference>
<gene>
    <name evidence="1" type="ORF">UFOVP1615_49</name>
</gene>
<sequence length="169" mass="18462">MTEVKTHWKKLHNPDYIGAYTLMDGDVKEIVVKIASVRTKEVQSPDGKKEQCVVAELIGQKPMILNATNMKTLQKLSGSPYVEDWNGLQVTLYVAQVKAFGDVVDALRIRPTLPTPAAKPELTPTHAKWSGAVKALQAGNTTLEAIKSAYTLSEANETLLSKEVTNGTK</sequence>
<proteinExistence type="predicted"/>
<organism evidence="1">
    <name type="scientific">uncultured Caudovirales phage</name>
    <dbReference type="NCBI Taxonomy" id="2100421"/>
    <lineage>
        <taxon>Viruses</taxon>
        <taxon>Duplodnaviria</taxon>
        <taxon>Heunggongvirae</taxon>
        <taxon>Uroviricota</taxon>
        <taxon>Caudoviricetes</taxon>
        <taxon>Peduoviridae</taxon>
        <taxon>Maltschvirus</taxon>
        <taxon>Maltschvirus maltsch</taxon>
    </lineage>
</organism>
<name>A0A6J5SVH9_9CAUD</name>
<evidence type="ECO:0000313" key="1">
    <source>
        <dbReference type="EMBL" id="CAB4219582.1"/>
    </source>
</evidence>
<accession>A0A6J5SVH9</accession>
<protein>
    <submittedName>
        <fullName evidence="1">Uncharacterized protein</fullName>
    </submittedName>
</protein>
<dbReference type="EMBL" id="LR797481">
    <property type="protein sequence ID" value="CAB4219582.1"/>
    <property type="molecule type" value="Genomic_DNA"/>
</dbReference>